<feature type="domain" description="VanZ-like" evidence="2">
    <location>
        <begin position="133"/>
        <end position="241"/>
    </location>
</feature>
<name>A0ABU8F7F5_9BACI</name>
<keyword evidence="1" id="KW-0812">Transmembrane</keyword>
<dbReference type="Proteomes" id="UP001364890">
    <property type="component" value="Unassembled WGS sequence"/>
</dbReference>
<dbReference type="PANTHER" id="PTHR36834">
    <property type="entry name" value="MEMBRANE PROTEIN-RELATED"/>
    <property type="match status" value="1"/>
</dbReference>
<dbReference type="InterPro" id="IPR006976">
    <property type="entry name" value="VanZ-like"/>
</dbReference>
<gene>
    <name evidence="3" type="ORF">WAX74_14980</name>
</gene>
<feature type="transmembrane region" description="Helical" evidence="1">
    <location>
        <begin position="82"/>
        <end position="101"/>
    </location>
</feature>
<evidence type="ECO:0000256" key="1">
    <source>
        <dbReference type="SAM" id="Phobius"/>
    </source>
</evidence>
<sequence>MDKKFESYIDQIVKELDCDKAEKQEISDEIRDHLNLLKQEYIEQGFTDEQAISKALVSFGDEKQLRNGYKESISPYYKLFKISNWILFSLFSLVVLWKLIFQRMLERVINYSNGFTSNSYFFSNEVQGGFFTFNFDAWKTNANLIPFKNIFNYVFNNEKFNLDIVINNTFGNILIFIPLGIFLPILFKRYSSFSKAIAFSIIVSFTIEALQFLLQIGQFDIDDVILNGIGSIVGFLFIKLIFRFQNIVQKSTLLRS</sequence>
<proteinExistence type="predicted"/>
<evidence type="ECO:0000259" key="2">
    <source>
        <dbReference type="Pfam" id="PF04892"/>
    </source>
</evidence>
<dbReference type="InterPro" id="IPR047928">
    <property type="entry name" value="Perm_prefix_1"/>
</dbReference>
<accession>A0ABU8F7F5</accession>
<dbReference type="EMBL" id="JBAWSY010000013">
    <property type="protein sequence ID" value="MEI4770925.1"/>
    <property type="molecule type" value="Genomic_DNA"/>
</dbReference>
<dbReference type="InterPro" id="IPR053150">
    <property type="entry name" value="Teicoplanin_resist-assoc"/>
</dbReference>
<reference evidence="3 4" key="1">
    <citation type="submission" date="2024-01" db="EMBL/GenBank/DDBJ databases">
        <title>Seven novel Bacillus-like species.</title>
        <authorList>
            <person name="Liu G."/>
        </authorList>
    </citation>
    <scope>NUCLEOTIDE SEQUENCE [LARGE SCALE GENOMIC DNA]</scope>
    <source>
        <strain evidence="3 4">FJAT-51614</strain>
    </source>
</reference>
<evidence type="ECO:0000313" key="4">
    <source>
        <dbReference type="Proteomes" id="UP001364890"/>
    </source>
</evidence>
<keyword evidence="1" id="KW-0472">Membrane</keyword>
<dbReference type="RefSeq" id="WP_336498493.1">
    <property type="nucleotide sequence ID" value="NZ_JBAWSY010000013.1"/>
</dbReference>
<keyword evidence="4" id="KW-1185">Reference proteome</keyword>
<evidence type="ECO:0000313" key="3">
    <source>
        <dbReference type="EMBL" id="MEI4770925.1"/>
    </source>
</evidence>
<feature type="transmembrane region" description="Helical" evidence="1">
    <location>
        <begin position="224"/>
        <end position="242"/>
    </location>
</feature>
<keyword evidence="1" id="KW-1133">Transmembrane helix</keyword>
<comment type="caution">
    <text evidence="3">The sequence shown here is derived from an EMBL/GenBank/DDBJ whole genome shotgun (WGS) entry which is preliminary data.</text>
</comment>
<organism evidence="3 4">
    <name type="scientific">Psychrobacillus mangrovi</name>
    <dbReference type="NCBI Taxonomy" id="3117745"/>
    <lineage>
        <taxon>Bacteria</taxon>
        <taxon>Bacillati</taxon>
        <taxon>Bacillota</taxon>
        <taxon>Bacilli</taxon>
        <taxon>Bacillales</taxon>
        <taxon>Bacillaceae</taxon>
        <taxon>Psychrobacillus</taxon>
    </lineage>
</organism>
<protein>
    <submittedName>
        <fullName evidence="3">VanZ family protein</fullName>
    </submittedName>
</protein>
<dbReference type="PANTHER" id="PTHR36834:SF1">
    <property type="entry name" value="INTEGRAL MEMBRANE PROTEIN"/>
    <property type="match status" value="1"/>
</dbReference>
<feature type="transmembrane region" description="Helical" evidence="1">
    <location>
        <begin position="169"/>
        <end position="187"/>
    </location>
</feature>
<dbReference type="Pfam" id="PF04892">
    <property type="entry name" value="VanZ"/>
    <property type="match status" value="1"/>
</dbReference>
<feature type="transmembrane region" description="Helical" evidence="1">
    <location>
        <begin position="196"/>
        <end position="218"/>
    </location>
</feature>
<dbReference type="NCBIfam" id="NF038403">
    <property type="entry name" value="perm_prefix_1"/>
    <property type="match status" value="1"/>
</dbReference>